<proteinExistence type="predicted"/>
<comment type="caution">
    <text evidence="1">The sequence shown here is derived from an EMBL/GenBank/DDBJ whole genome shotgun (WGS) entry which is preliminary data.</text>
</comment>
<accession>A0A7W9G3K5</accession>
<protein>
    <submittedName>
        <fullName evidence="1">Uncharacterized protein</fullName>
    </submittedName>
</protein>
<dbReference type="RefSeq" id="WP_185070023.1">
    <property type="nucleotide sequence ID" value="NZ_JACHMB010000001.1"/>
</dbReference>
<organism evidence="1 2">
    <name type="scientific">Nonomuraea jabiensis</name>
    <dbReference type="NCBI Taxonomy" id="882448"/>
    <lineage>
        <taxon>Bacteria</taxon>
        <taxon>Bacillati</taxon>
        <taxon>Actinomycetota</taxon>
        <taxon>Actinomycetes</taxon>
        <taxon>Streptosporangiales</taxon>
        <taxon>Streptosporangiaceae</taxon>
        <taxon>Nonomuraea</taxon>
    </lineage>
</organism>
<dbReference type="Proteomes" id="UP000579153">
    <property type="component" value="Unassembled WGS sequence"/>
</dbReference>
<evidence type="ECO:0000313" key="2">
    <source>
        <dbReference type="Proteomes" id="UP000579153"/>
    </source>
</evidence>
<dbReference type="AlphaFoldDB" id="A0A7W9G3K5"/>
<sequence>MRFGLGEDESGVDPCLALGQAFLLLLSMGGPSPLIPNAVIVQADD</sequence>
<evidence type="ECO:0000313" key="1">
    <source>
        <dbReference type="EMBL" id="MBB5776514.1"/>
    </source>
</evidence>
<dbReference type="EMBL" id="JACHMB010000001">
    <property type="protein sequence ID" value="MBB5776514.1"/>
    <property type="molecule type" value="Genomic_DNA"/>
</dbReference>
<gene>
    <name evidence="1" type="ORF">HD596_003270</name>
</gene>
<keyword evidence="2" id="KW-1185">Reference proteome</keyword>
<reference evidence="1 2" key="1">
    <citation type="submission" date="2020-08" db="EMBL/GenBank/DDBJ databases">
        <title>Sequencing the genomes of 1000 actinobacteria strains.</title>
        <authorList>
            <person name="Klenk H.-P."/>
        </authorList>
    </citation>
    <scope>NUCLEOTIDE SEQUENCE [LARGE SCALE GENOMIC DNA]</scope>
    <source>
        <strain evidence="1 2">DSM 45507</strain>
    </source>
</reference>
<name>A0A7W9G3K5_9ACTN</name>